<organism evidence="1">
    <name type="scientific">Anguilla anguilla</name>
    <name type="common">European freshwater eel</name>
    <name type="synonym">Muraena anguilla</name>
    <dbReference type="NCBI Taxonomy" id="7936"/>
    <lineage>
        <taxon>Eukaryota</taxon>
        <taxon>Metazoa</taxon>
        <taxon>Chordata</taxon>
        <taxon>Craniata</taxon>
        <taxon>Vertebrata</taxon>
        <taxon>Euteleostomi</taxon>
        <taxon>Actinopterygii</taxon>
        <taxon>Neopterygii</taxon>
        <taxon>Teleostei</taxon>
        <taxon>Anguilliformes</taxon>
        <taxon>Anguillidae</taxon>
        <taxon>Anguilla</taxon>
    </lineage>
</organism>
<evidence type="ECO:0000313" key="1">
    <source>
        <dbReference type="EMBL" id="JAH88480.1"/>
    </source>
</evidence>
<dbReference type="EMBL" id="GBXM01020097">
    <property type="protein sequence ID" value="JAH88480.1"/>
    <property type="molecule type" value="Transcribed_RNA"/>
</dbReference>
<accession>A0A0E9WFX2</accession>
<proteinExistence type="predicted"/>
<dbReference type="AlphaFoldDB" id="A0A0E9WFX2"/>
<name>A0A0E9WFX2_ANGAN</name>
<reference evidence="1" key="2">
    <citation type="journal article" date="2015" name="Fish Shellfish Immunol.">
        <title>Early steps in the European eel (Anguilla anguilla)-Vibrio vulnificus interaction in the gills: Role of the RtxA13 toxin.</title>
        <authorList>
            <person name="Callol A."/>
            <person name="Pajuelo D."/>
            <person name="Ebbesson L."/>
            <person name="Teles M."/>
            <person name="MacKenzie S."/>
            <person name="Amaro C."/>
        </authorList>
    </citation>
    <scope>NUCLEOTIDE SEQUENCE</scope>
</reference>
<reference evidence="1" key="1">
    <citation type="submission" date="2014-11" db="EMBL/GenBank/DDBJ databases">
        <authorList>
            <person name="Amaro Gonzalez C."/>
        </authorList>
    </citation>
    <scope>NUCLEOTIDE SEQUENCE</scope>
</reference>
<sequence length="56" mass="6435">MKLDVQHSDATFYFIFLQQFLNPVKRSSFSSTSRLITEFSVVETVQISGNVFPPHL</sequence>
<protein>
    <submittedName>
        <fullName evidence="1">Uncharacterized protein</fullName>
    </submittedName>
</protein>